<dbReference type="Proteomes" id="UP000011083">
    <property type="component" value="Unassembled WGS sequence"/>
</dbReference>
<dbReference type="GO" id="GO:0005737">
    <property type="term" value="C:cytoplasm"/>
    <property type="evidence" value="ECO:0007669"/>
    <property type="project" value="TreeGrafter"/>
</dbReference>
<dbReference type="SUPFAM" id="SSF53335">
    <property type="entry name" value="S-adenosyl-L-methionine-dependent methyltransferases"/>
    <property type="match status" value="1"/>
</dbReference>
<dbReference type="GO" id="GO:0008168">
    <property type="term" value="F:methyltransferase activity"/>
    <property type="evidence" value="ECO:0007669"/>
    <property type="project" value="UniProtKB-KW"/>
</dbReference>
<keyword evidence="4" id="KW-0949">S-adenosyl-L-methionine</keyword>
<evidence type="ECO:0000256" key="5">
    <source>
        <dbReference type="SAM" id="MobiDB-lite"/>
    </source>
</evidence>
<gene>
    <name evidence="6" type="ORF">ACA1_112870</name>
</gene>
<feature type="region of interest" description="Disordered" evidence="5">
    <location>
        <begin position="1"/>
        <end position="40"/>
    </location>
</feature>
<evidence type="ECO:0000256" key="1">
    <source>
        <dbReference type="ARBA" id="ARBA00022490"/>
    </source>
</evidence>
<dbReference type="RefSeq" id="XP_004342091.1">
    <property type="nucleotide sequence ID" value="XM_004342042.1"/>
</dbReference>
<dbReference type="Gene3D" id="3.40.50.150">
    <property type="entry name" value="Vaccinia Virus protein VP39"/>
    <property type="match status" value="1"/>
</dbReference>
<dbReference type="InterPro" id="IPR019410">
    <property type="entry name" value="Methyltransf_16"/>
</dbReference>
<dbReference type="EMBL" id="KB007926">
    <property type="protein sequence ID" value="ELR19982.1"/>
    <property type="molecule type" value="Genomic_DNA"/>
</dbReference>
<dbReference type="PROSITE" id="PS51560">
    <property type="entry name" value="SAM_MT_NNT1"/>
    <property type="match status" value="1"/>
</dbReference>
<protein>
    <submittedName>
        <fullName evidence="6">Nicotinamide nmethyltransferase</fullName>
    </submittedName>
</protein>
<name>L8H439_ACACF</name>
<keyword evidence="7" id="KW-1185">Reference proteome</keyword>
<sequence length="272" mass="30494">MSDREQPTSEPTTTVVEEEEEDEIEKGLFEEPEDFYKPPPEPTFRTYHRKCGEDVKLKLVGSHPLWAHLLWNAGLVLADYLDANPSLLHGKTVLELGAGGSLPSIIAIKHGAKKVVVTDYPEKELIVNVHENIEANTTAAERENVVNIQGHLWGTSVEPLLAALADVGETKFDVVIMADLIFNHNQQTQLLQTARAALKDDGKVLVSFSSHRPSVAHLDERFFDMARQEEHGGFEVEHLFTEIRTPMFAVDFGSEEVRSTVHVRVLTWPTKK</sequence>
<dbReference type="GeneID" id="14920821"/>
<accession>L8H439</accession>
<reference evidence="6 7" key="1">
    <citation type="journal article" date="2013" name="Genome Biol.">
        <title>Genome of Acanthamoeba castellanii highlights extensive lateral gene transfer and early evolution of tyrosine kinase signaling.</title>
        <authorList>
            <person name="Clarke M."/>
            <person name="Lohan A.J."/>
            <person name="Liu B."/>
            <person name="Lagkouvardos I."/>
            <person name="Roy S."/>
            <person name="Zafar N."/>
            <person name="Bertelli C."/>
            <person name="Schilde C."/>
            <person name="Kianianmomeni A."/>
            <person name="Burglin T.R."/>
            <person name="Frech C."/>
            <person name="Turcotte B."/>
            <person name="Kopec K.O."/>
            <person name="Synnott J.M."/>
            <person name="Choo C."/>
            <person name="Paponov I."/>
            <person name="Finkler A."/>
            <person name="Soon Heng Tan C."/>
            <person name="Hutchins A.P."/>
            <person name="Weinmeier T."/>
            <person name="Rattei T."/>
            <person name="Chu J.S."/>
            <person name="Gimenez G."/>
            <person name="Irimia M."/>
            <person name="Rigden D.J."/>
            <person name="Fitzpatrick D.A."/>
            <person name="Lorenzo-Morales J."/>
            <person name="Bateman A."/>
            <person name="Chiu C.H."/>
            <person name="Tang P."/>
            <person name="Hegemann P."/>
            <person name="Fromm H."/>
            <person name="Raoult D."/>
            <person name="Greub G."/>
            <person name="Miranda-Saavedra D."/>
            <person name="Chen N."/>
            <person name="Nash P."/>
            <person name="Ginger M.L."/>
            <person name="Horn M."/>
            <person name="Schaap P."/>
            <person name="Caler L."/>
            <person name="Loftus B."/>
        </authorList>
    </citation>
    <scope>NUCLEOTIDE SEQUENCE [LARGE SCALE GENOMIC DNA]</scope>
    <source>
        <strain evidence="6 7">Neff</strain>
    </source>
</reference>
<keyword evidence="1" id="KW-0963">Cytoplasm</keyword>
<dbReference type="PANTHER" id="PTHR14614:SF10">
    <property type="entry name" value="PROTEIN N-TERMINAL AND LYSINE N-METHYLTRANSFERASE EFM7"/>
    <property type="match status" value="1"/>
</dbReference>
<dbReference type="GO" id="GO:0032259">
    <property type="term" value="P:methylation"/>
    <property type="evidence" value="ECO:0007669"/>
    <property type="project" value="UniProtKB-KW"/>
</dbReference>
<dbReference type="STRING" id="1257118.L8H439"/>
<keyword evidence="2 6" id="KW-0489">Methyltransferase</keyword>
<dbReference type="OMA" id="VGHNPLW"/>
<dbReference type="InterPro" id="IPR029063">
    <property type="entry name" value="SAM-dependent_MTases_sf"/>
</dbReference>
<evidence type="ECO:0000313" key="6">
    <source>
        <dbReference type="EMBL" id="ELR19982.1"/>
    </source>
</evidence>
<dbReference type="VEuPathDB" id="AmoebaDB:ACA1_112870"/>
<evidence type="ECO:0000313" key="7">
    <source>
        <dbReference type="Proteomes" id="UP000011083"/>
    </source>
</evidence>
<dbReference type="PANTHER" id="PTHR14614">
    <property type="entry name" value="HEPATOCELLULAR CARCINOMA-ASSOCIATED ANTIGEN"/>
    <property type="match status" value="1"/>
</dbReference>
<dbReference type="Pfam" id="PF10294">
    <property type="entry name" value="Methyltransf_16"/>
    <property type="match status" value="1"/>
</dbReference>
<evidence type="ECO:0000256" key="4">
    <source>
        <dbReference type="ARBA" id="ARBA00022691"/>
    </source>
</evidence>
<proteinExistence type="predicted"/>
<dbReference type="OrthoDB" id="46564at2759"/>
<dbReference type="InterPro" id="IPR025784">
    <property type="entry name" value="EFM7"/>
</dbReference>
<dbReference type="KEGG" id="acan:ACA1_112870"/>
<organism evidence="6 7">
    <name type="scientific">Acanthamoeba castellanii (strain ATCC 30010 / Neff)</name>
    <dbReference type="NCBI Taxonomy" id="1257118"/>
    <lineage>
        <taxon>Eukaryota</taxon>
        <taxon>Amoebozoa</taxon>
        <taxon>Discosea</taxon>
        <taxon>Longamoebia</taxon>
        <taxon>Centramoebida</taxon>
        <taxon>Acanthamoebidae</taxon>
        <taxon>Acanthamoeba</taxon>
    </lineage>
</organism>
<dbReference type="CDD" id="cd02440">
    <property type="entry name" value="AdoMet_MTases"/>
    <property type="match status" value="1"/>
</dbReference>
<dbReference type="AlphaFoldDB" id="L8H439"/>
<evidence type="ECO:0000256" key="2">
    <source>
        <dbReference type="ARBA" id="ARBA00022603"/>
    </source>
</evidence>
<evidence type="ECO:0000256" key="3">
    <source>
        <dbReference type="ARBA" id="ARBA00022679"/>
    </source>
</evidence>
<keyword evidence="3 6" id="KW-0808">Transferase</keyword>